<dbReference type="SUPFAM" id="SSF53807">
    <property type="entry name" value="Helical backbone' metal receptor"/>
    <property type="match status" value="1"/>
</dbReference>
<dbReference type="PROSITE" id="PS50983">
    <property type="entry name" value="FE_B12_PBP"/>
    <property type="match status" value="1"/>
</dbReference>
<comment type="caution">
    <text evidence="3">The sequence shown here is derived from an EMBL/GenBank/DDBJ whole genome shotgun (WGS) entry which is preliminary data.</text>
</comment>
<evidence type="ECO:0000256" key="1">
    <source>
        <dbReference type="SAM" id="Coils"/>
    </source>
</evidence>
<protein>
    <submittedName>
        <fullName evidence="3">ABC transporter substrate-binding protein</fullName>
    </submittedName>
</protein>
<dbReference type="RefSeq" id="WP_336349040.1">
    <property type="nucleotide sequence ID" value="NZ_JAZAQL010000001.1"/>
</dbReference>
<dbReference type="PANTHER" id="PTHR42860">
    <property type="entry name" value="VITAMIN B12-BINDING PROTEIN"/>
    <property type="match status" value="1"/>
</dbReference>
<feature type="domain" description="Fe/B12 periplasmic-binding" evidence="2">
    <location>
        <begin position="2"/>
        <end position="292"/>
    </location>
</feature>
<evidence type="ECO:0000259" key="2">
    <source>
        <dbReference type="PROSITE" id="PS50983"/>
    </source>
</evidence>
<keyword evidence="1" id="KW-0175">Coiled coil</keyword>
<keyword evidence="4" id="KW-1185">Reference proteome</keyword>
<evidence type="ECO:0000313" key="4">
    <source>
        <dbReference type="Proteomes" id="UP001596395"/>
    </source>
</evidence>
<feature type="coiled-coil region" evidence="1">
    <location>
        <begin position="138"/>
        <end position="165"/>
    </location>
</feature>
<accession>A0ABD5V9I4</accession>
<dbReference type="Proteomes" id="UP001596395">
    <property type="component" value="Unassembled WGS sequence"/>
</dbReference>
<name>A0ABD5V9I4_9EURY</name>
<proteinExistence type="predicted"/>
<dbReference type="InterPro" id="IPR002491">
    <property type="entry name" value="ABC_transptr_periplasmic_BD"/>
</dbReference>
<gene>
    <name evidence="3" type="ORF">ACFQGB_04125</name>
</gene>
<dbReference type="AlphaFoldDB" id="A0ABD5V9I4"/>
<dbReference type="Gene3D" id="3.40.50.1980">
    <property type="entry name" value="Nitrogenase molybdenum iron protein domain"/>
    <property type="match status" value="2"/>
</dbReference>
<sequence>MNVVSLLPSATEILYAVGVEPVGVSHECDYPPEAERLPAVNYANVDPEADSAEINAQVAEAESSGEGVYGIRVDVLDELDPDVVVTQGICDVCAVDSVLVEDAVERIDANPEVVTTDPHRLEDVVGDVERVGAAVGREDEAREVAADLRERVDAVRERVDAVREATGAERPRVAIFDWLDPVMVAGHWMPDVVDAAGGEYGMVDPGESARPREFAEVREYDPEVAIAAPCGFGLDQTARDLDALTGHDGWESLSAVQSGRTWALDGHHYANRPGPRIVDTVEHVAAMLWPDAFDAPPREAARPLAELHAEA</sequence>
<dbReference type="Pfam" id="PF01497">
    <property type="entry name" value="Peripla_BP_2"/>
    <property type="match status" value="1"/>
</dbReference>
<dbReference type="PANTHER" id="PTHR42860:SF1">
    <property type="entry name" value="VITAMIN B12-BINDING PROTEIN"/>
    <property type="match status" value="1"/>
</dbReference>
<reference evidence="3 4" key="1">
    <citation type="journal article" date="2019" name="Int. J. Syst. Evol. Microbiol.">
        <title>The Global Catalogue of Microorganisms (GCM) 10K type strain sequencing project: providing services to taxonomists for standard genome sequencing and annotation.</title>
        <authorList>
            <consortium name="The Broad Institute Genomics Platform"/>
            <consortium name="The Broad Institute Genome Sequencing Center for Infectious Disease"/>
            <person name="Wu L."/>
            <person name="Ma J."/>
        </authorList>
    </citation>
    <scope>NUCLEOTIDE SEQUENCE [LARGE SCALE GENOMIC DNA]</scope>
    <source>
        <strain evidence="3 4">GX26</strain>
    </source>
</reference>
<evidence type="ECO:0000313" key="3">
    <source>
        <dbReference type="EMBL" id="MFC6952042.1"/>
    </source>
</evidence>
<dbReference type="EMBL" id="JBHSXN010000001">
    <property type="protein sequence ID" value="MFC6952042.1"/>
    <property type="molecule type" value="Genomic_DNA"/>
</dbReference>
<organism evidence="3 4">
    <name type="scientific">Halorubellus litoreus</name>
    <dbReference type="NCBI Taxonomy" id="755308"/>
    <lineage>
        <taxon>Archaea</taxon>
        <taxon>Methanobacteriati</taxon>
        <taxon>Methanobacteriota</taxon>
        <taxon>Stenosarchaea group</taxon>
        <taxon>Halobacteria</taxon>
        <taxon>Halobacteriales</taxon>
        <taxon>Halorubellaceae</taxon>
        <taxon>Halorubellus</taxon>
    </lineage>
</organism>
<dbReference type="InterPro" id="IPR051030">
    <property type="entry name" value="Vitamin_B12-ABC_binding"/>
</dbReference>